<evidence type="ECO:0000256" key="4">
    <source>
        <dbReference type="ARBA" id="ARBA00011738"/>
    </source>
</evidence>
<keyword evidence="19" id="KW-1185">Reference proteome</keyword>
<evidence type="ECO:0000256" key="6">
    <source>
        <dbReference type="ARBA" id="ARBA00014679"/>
    </source>
</evidence>
<dbReference type="HAMAP" id="MF_00605">
    <property type="entry name" value="TrmD"/>
    <property type="match status" value="1"/>
</dbReference>
<comment type="similarity">
    <text evidence="3 15 16">Belongs to the RNA methyltransferase TrmD family.</text>
</comment>
<evidence type="ECO:0000256" key="11">
    <source>
        <dbReference type="ARBA" id="ARBA00022694"/>
    </source>
</evidence>
<dbReference type="Pfam" id="PF01746">
    <property type="entry name" value="tRNA_m1G_MT"/>
    <property type="match status" value="1"/>
</dbReference>
<dbReference type="Proteomes" id="UP001059819">
    <property type="component" value="Chromosome"/>
</dbReference>
<evidence type="ECO:0000256" key="7">
    <source>
        <dbReference type="ARBA" id="ARBA00022490"/>
    </source>
</evidence>
<keyword evidence="10 15" id="KW-0949">S-adenosyl-L-methionine</keyword>
<protein>
    <recommendedName>
        <fullName evidence="6 15">tRNA (guanine-N(1)-)-methyltransferase</fullName>
        <ecNumber evidence="5 15">2.1.1.228</ecNumber>
    </recommendedName>
    <alternativeName>
        <fullName evidence="12 15">M1G-methyltransferase</fullName>
    </alternativeName>
    <alternativeName>
        <fullName evidence="13 15">tRNA [GM37] methyltransferase</fullName>
    </alternativeName>
</protein>
<dbReference type="EC" id="2.1.1.228" evidence="5 15"/>
<evidence type="ECO:0000256" key="16">
    <source>
        <dbReference type="RuleBase" id="RU003464"/>
    </source>
</evidence>
<dbReference type="Gene3D" id="3.40.1280.10">
    <property type="match status" value="1"/>
</dbReference>
<dbReference type="InterPro" id="IPR002649">
    <property type="entry name" value="tRNA_m1G_MeTrfase_TrmD"/>
</dbReference>
<dbReference type="InterPro" id="IPR029028">
    <property type="entry name" value="Alpha/beta_knot_MTases"/>
</dbReference>
<evidence type="ECO:0000313" key="18">
    <source>
        <dbReference type="EMBL" id="UWD35417.1"/>
    </source>
</evidence>
<name>A0ABY5TXQ1_9MOLU</name>
<dbReference type="RefSeq" id="WP_259430558.1">
    <property type="nucleotide sequence ID" value="NZ_CP103424.1"/>
</dbReference>
<evidence type="ECO:0000256" key="2">
    <source>
        <dbReference type="ARBA" id="ARBA00004496"/>
    </source>
</evidence>
<feature type="binding site" evidence="15">
    <location>
        <begin position="130"/>
        <end position="135"/>
    </location>
    <ligand>
        <name>S-adenosyl-L-methionine</name>
        <dbReference type="ChEBI" id="CHEBI:59789"/>
    </ligand>
</feature>
<feature type="binding site" evidence="15">
    <location>
        <position position="111"/>
    </location>
    <ligand>
        <name>S-adenosyl-L-methionine</name>
        <dbReference type="ChEBI" id="CHEBI:59789"/>
    </ligand>
</feature>
<dbReference type="GO" id="GO:0052906">
    <property type="term" value="F:tRNA (guanine(37)-N1)-methyltransferase activity"/>
    <property type="evidence" value="ECO:0007669"/>
    <property type="project" value="UniProtKB-EC"/>
</dbReference>
<dbReference type="NCBIfam" id="TIGR00088">
    <property type="entry name" value="trmD"/>
    <property type="match status" value="1"/>
</dbReference>
<dbReference type="CDD" id="cd18080">
    <property type="entry name" value="TrmD-like"/>
    <property type="match status" value="1"/>
</dbReference>
<feature type="domain" description="tRNA methyltransferase TRMD/TRM10-type" evidence="17">
    <location>
        <begin position="1"/>
        <end position="221"/>
    </location>
</feature>
<evidence type="ECO:0000256" key="12">
    <source>
        <dbReference type="ARBA" id="ARBA00029736"/>
    </source>
</evidence>
<evidence type="ECO:0000256" key="15">
    <source>
        <dbReference type="HAMAP-Rule" id="MF_00605"/>
    </source>
</evidence>
<dbReference type="GO" id="GO:0032259">
    <property type="term" value="P:methylation"/>
    <property type="evidence" value="ECO:0007669"/>
    <property type="project" value="UniProtKB-KW"/>
</dbReference>
<comment type="subcellular location">
    <subcellularLocation>
        <location evidence="2 15 16">Cytoplasm</location>
    </subcellularLocation>
</comment>
<evidence type="ECO:0000256" key="5">
    <source>
        <dbReference type="ARBA" id="ARBA00012807"/>
    </source>
</evidence>
<organism evidence="18 19">
    <name type="scientific">Mycoplasma cottewii</name>
    <dbReference type="NCBI Taxonomy" id="51364"/>
    <lineage>
        <taxon>Bacteria</taxon>
        <taxon>Bacillati</taxon>
        <taxon>Mycoplasmatota</taxon>
        <taxon>Mollicutes</taxon>
        <taxon>Mycoplasmataceae</taxon>
        <taxon>Mycoplasma</taxon>
    </lineage>
</organism>
<proteinExistence type="inferred from homology"/>
<dbReference type="SUPFAM" id="SSF75217">
    <property type="entry name" value="alpha/beta knot"/>
    <property type="match status" value="1"/>
</dbReference>
<dbReference type="PANTHER" id="PTHR46417:SF1">
    <property type="entry name" value="TRNA (GUANINE-N(1)-)-METHYLTRANSFERASE"/>
    <property type="match status" value="1"/>
</dbReference>
<evidence type="ECO:0000313" key="19">
    <source>
        <dbReference type="Proteomes" id="UP001059819"/>
    </source>
</evidence>
<dbReference type="EMBL" id="CP103424">
    <property type="protein sequence ID" value="UWD35417.1"/>
    <property type="molecule type" value="Genomic_DNA"/>
</dbReference>
<dbReference type="Gene3D" id="1.10.1270.20">
    <property type="entry name" value="tRNA(m1g37)methyltransferase, domain 2"/>
    <property type="match status" value="1"/>
</dbReference>
<comment type="function">
    <text evidence="1 15 16">Specifically methylates guanosine-37 in various tRNAs.</text>
</comment>
<reference evidence="18" key="1">
    <citation type="submission" date="2022-08" db="EMBL/GenBank/DDBJ databases">
        <title>Complete genome sequence of Mycoplasma cottewii type strain VIS.</title>
        <authorList>
            <person name="Spergser J."/>
        </authorList>
    </citation>
    <scope>NUCLEOTIDE SEQUENCE</scope>
    <source>
        <strain evidence="18">VIS</strain>
    </source>
</reference>
<dbReference type="NCBIfam" id="NF000648">
    <property type="entry name" value="PRK00026.1"/>
    <property type="match status" value="1"/>
</dbReference>
<evidence type="ECO:0000256" key="14">
    <source>
        <dbReference type="ARBA" id="ARBA00047783"/>
    </source>
</evidence>
<dbReference type="PANTHER" id="PTHR46417">
    <property type="entry name" value="TRNA (GUANINE-N(1)-)-METHYLTRANSFERASE"/>
    <property type="match status" value="1"/>
</dbReference>
<evidence type="ECO:0000256" key="1">
    <source>
        <dbReference type="ARBA" id="ARBA00002634"/>
    </source>
</evidence>
<accession>A0ABY5TXQ1</accession>
<evidence type="ECO:0000256" key="10">
    <source>
        <dbReference type="ARBA" id="ARBA00022691"/>
    </source>
</evidence>
<evidence type="ECO:0000259" key="17">
    <source>
        <dbReference type="Pfam" id="PF01746"/>
    </source>
</evidence>
<evidence type="ECO:0000256" key="13">
    <source>
        <dbReference type="ARBA" id="ARBA00033392"/>
    </source>
</evidence>
<comment type="catalytic activity">
    <reaction evidence="14 15 16">
        <text>guanosine(37) in tRNA + S-adenosyl-L-methionine = N(1)-methylguanosine(37) in tRNA + S-adenosyl-L-homocysteine + H(+)</text>
        <dbReference type="Rhea" id="RHEA:36899"/>
        <dbReference type="Rhea" id="RHEA-COMP:10145"/>
        <dbReference type="Rhea" id="RHEA-COMP:10147"/>
        <dbReference type="ChEBI" id="CHEBI:15378"/>
        <dbReference type="ChEBI" id="CHEBI:57856"/>
        <dbReference type="ChEBI" id="CHEBI:59789"/>
        <dbReference type="ChEBI" id="CHEBI:73542"/>
        <dbReference type="ChEBI" id="CHEBI:74269"/>
        <dbReference type="EC" id="2.1.1.228"/>
    </reaction>
</comment>
<keyword evidence="8 15" id="KW-0489">Methyltransferase</keyword>
<dbReference type="InterPro" id="IPR016009">
    <property type="entry name" value="tRNA_MeTrfase_TRMD/TRM10"/>
</dbReference>
<keyword evidence="11 15" id="KW-0819">tRNA processing</keyword>
<sequence>MKFTIITLFPQMIKSYISESIIKKAIQKNAIEVEILDIRDFTNLSHNQVDDYQYGGGKGMVLMPQPVVSAIESVKTDDSIVILTTPQGKTWNQNLSKQYANNYEHIIIVCGHYEGFDERILDYVDVEISIGDYVLTGGELPALIMLDSISRILPNVIATESHQNESFENNLLDHPVYTKPYDFRGKKVPDVLLSGHHANISKWRDEQQIINTFKKRPDLIDESKLNKIQLELYKKMKGEQ</sequence>
<evidence type="ECO:0000256" key="9">
    <source>
        <dbReference type="ARBA" id="ARBA00022679"/>
    </source>
</evidence>
<keyword evidence="9 15" id="KW-0808">Transferase</keyword>
<dbReference type="InterPro" id="IPR029026">
    <property type="entry name" value="tRNA_m1G_MTases_N"/>
</dbReference>
<evidence type="ECO:0000256" key="8">
    <source>
        <dbReference type="ARBA" id="ARBA00022603"/>
    </source>
</evidence>
<gene>
    <name evidence="15 18" type="primary">trmD</name>
    <name evidence="18" type="ORF">NX779_02155</name>
</gene>
<comment type="subunit">
    <text evidence="4 15 16">Homodimer.</text>
</comment>
<dbReference type="InterPro" id="IPR023148">
    <property type="entry name" value="tRNA_m1G_MeTrfase_C_sf"/>
</dbReference>
<dbReference type="PIRSF" id="PIRSF000386">
    <property type="entry name" value="tRNA_mtase"/>
    <property type="match status" value="1"/>
</dbReference>
<evidence type="ECO:0000256" key="3">
    <source>
        <dbReference type="ARBA" id="ARBA00007630"/>
    </source>
</evidence>
<keyword evidence="7 15" id="KW-0963">Cytoplasm</keyword>